<accession>A0A2X5RC94</accession>
<dbReference type="Proteomes" id="UP000248758">
    <property type="component" value="Chromosome 1"/>
</dbReference>
<dbReference type="EMBL" id="LS483499">
    <property type="protein sequence ID" value="SQK76105.1"/>
    <property type="molecule type" value="Genomic_DNA"/>
</dbReference>
<gene>
    <name evidence="2" type="ORF">NCTC11468_02908</name>
</gene>
<dbReference type="KEGG" id="tpty:NCTC11468_02908"/>
<keyword evidence="1" id="KW-0732">Signal</keyword>
<name>A0A2X5RC94_9GAMM</name>
<organism evidence="2 3">
    <name type="scientific">Tatumella ptyseos</name>
    <dbReference type="NCBI Taxonomy" id="82987"/>
    <lineage>
        <taxon>Bacteria</taxon>
        <taxon>Pseudomonadati</taxon>
        <taxon>Pseudomonadota</taxon>
        <taxon>Gammaproteobacteria</taxon>
        <taxon>Enterobacterales</taxon>
        <taxon>Erwiniaceae</taxon>
        <taxon>Tatumella</taxon>
    </lineage>
</organism>
<proteinExistence type="predicted"/>
<reference evidence="2 3" key="1">
    <citation type="submission" date="2018-06" db="EMBL/GenBank/DDBJ databases">
        <authorList>
            <consortium name="Pathogen Informatics"/>
            <person name="Doyle S."/>
        </authorList>
    </citation>
    <scope>NUCLEOTIDE SEQUENCE [LARGE SCALE GENOMIC DNA]</scope>
    <source>
        <strain evidence="2 3">NCTC11468</strain>
    </source>
</reference>
<protein>
    <recommendedName>
        <fullName evidence="4">Secreted protein</fullName>
    </recommendedName>
</protein>
<dbReference type="AlphaFoldDB" id="A0A2X5RC94"/>
<evidence type="ECO:0008006" key="4">
    <source>
        <dbReference type="Google" id="ProtNLM"/>
    </source>
</evidence>
<evidence type="ECO:0000313" key="2">
    <source>
        <dbReference type="EMBL" id="SQK76105.1"/>
    </source>
</evidence>
<evidence type="ECO:0000256" key="1">
    <source>
        <dbReference type="SAM" id="SignalP"/>
    </source>
</evidence>
<sequence>MKRGLAWTVRSLLLLPVILPAKPKVTSQQRAVTGLPPRCKTGNDSGKSAVKLRGRITQGKRNDTVKEGHVLAAVRGDVHRGCSVYGGKGASSLPLPAFIACRVRGGKWPLSGAGLCSLCKPPITPPSVLTDFMLFLLLFREVCAIR</sequence>
<evidence type="ECO:0000313" key="3">
    <source>
        <dbReference type="Proteomes" id="UP000248758"/>
    </source>
</evidence>
<feature type="chain" id="PRO_5016164680" description="Secreted protein" evidence="1">
    <location>
        <begin position="22"/>
        <end position="146"/>
    </location>
</feature>
<feature type="signal peptide" evidence="1">
    <location>
        <begin position="1"/>
        <end position="21"/>
    </location>
</feature>